<comment type="caution">
    <text evidence="2">The sequence shown here is derived from an EMBL/GenBank/DDBJ whole genome shotgun (WGS) entry which is preliminary data.</text>
</comment>
<evidence type="ECO:0000313" key="2">
    <source>
        <dbReference type="EMBL" id="KGJ54153.1"/>
    </source>
</evidence>
<dbReference type="AlphaFoldDB" id="A0A099IB32"/>
<dbReference type="GO" id="GO:0006044">
    <property type="term" value="P:N-acetylglucosamine metabolic process"/>
    <property type="evidence" value="ECO:0007669"/>
    <property type="project" value="InterPro"/>
</dbReference>
<name>A0A099IB32_CLOIN</name>
<dbReference type="Pfam" id="PF01182">
    <property type="entry name" value="Glucosamine_iso"/>
    <property type="match status" value="1"/>
</dbReference>
<dbReference type="SUPFAM" id="SSF100950">
    <property type="entry name" value="NagB/RpiA/CoA transferase-like"/>
    <property type="match status" value="1"/>
</dbReference>
<gene>
    <name evidence="2" type="ORF">CIAN88_05190</name>
</gene>
<dbReference type="Proteomes" id="UP000030008">
    <property type="component" value="Unassembled WGS sequence"/>
</dbReference>
<organism evidence="2 3">
    <name type="scientific">Clostridium innocuum</name>
    <dbReference type="NCBI Taxonomy" id="1522"/>
    <lineage>
        <taxon>Bacteria</taxon>
        <taxon>Bacillati</taxon>
        <taxon>Bacillota</taxon>
        <taxon>Clostridia</taxon>
        <taxon>Eubacteriales</taxon>
        <taxon>Clostridiaceae</taxon>
        <taxon>Clostridium</taxon>
    </lineage>
</organism>
<sequence>MKFIVTRDYEELSQVMAQLMLKHMHTEKERTNIAITTGSTCIQGYRLLAKQVHGRPWFDPVHYYIFDEFWFQDERHEKEISVCQISLDEKYFHAAEVAPDHIHDLNMKNYKTFDKDIQKQGGLDLVIMGIGKNGHFCGNQPGTFDSWNAGTRLVRTDKTPYLREYSRKLLHHDFHSEDTSRIPEYYITMGPKTIMSAKNIIFLLSGKEKAETAKKAFMDPVTMEFPVSIFQLHPHVTVILDEAAAALLPL</sequence>
<dbReference type="PANTHER" id="PTHR42892">
    <property type="entry name" value="GLUCOSAMINE-6-PHOSPHATE DEAMINASE-LIKE PROTEIN BT_0258-RELATED"/>
    <property type="match status" value="1"/>
</dbReference>
<feature type="domain" description="Glucosamine/galactosamine-6-phosphate isomerase" evidence="1">
    <location>
        <begin position="10"/>
        <end position="231"/>
    </location>
</feature>
<accession>A0A099IB32</accession>
<proteinExistence type="predicted"/>
<dbReference type="InterPro" id="IPR052960">
    <property type="entry name" value="GlcN6P_deaminase-like"/>
</dbReference>
<dbReference type="InterPro" id="IPR037171">
    <property type="entry name" value="NagB/RpiA_transferase-like"/>
</dbReference>
<dbReference type="GO" id="GO:0004342">
    <property type="term" value="F:glucosamine-6-phosphate deaminase activity"/>
    <property type="evidence" value="ECO:0007669"/>
    <property type="project" value="InterPro"/>
</dbReference>
<protein>
    <submittedName>
        <fullName evidence="2">Glucosamine-6-phosphate isomerase</fullName>
    </submittedName>
</protein>
<reference evidence="2 3" key="1">
    <citation type="submission" date="2014-08" db="EMBL/GenBank/DDBJ databases">
        <title>Clostridium innocuum, an unnegligible vancomycin-resistant pathogen causing extra-intestinal infections.</title>
        <authorList>
            <person name="Feng Y."/>
            <person name="Chiu C.-H."/>
        </authorList>
    </citation>
    <scope>NUCLEOTIDE SEQUENCE [LARGE SCALE GENOMIC DNA]</scope>
    <source>
        <strain evidence="2 3">AN88</strain>
    </source>
</reference>
<dbReference type="PANTHER" id="PTHR42892:SF1">
    <property type="entry name" value="GLUCOSAMINE-6-PHOSPHATE ISOMERASE"/>
    <property type="match status" value="1"/>
</dbReference>
<dbReference type="PROSITE" id="PS01161">
    <property type="entry name" value="GLC_GALNAC_ISOMERASE"/>
    <property type="match status" value="1"/>
</dbReference>
<dbReference type="InterPro" id="IPR018321">
    <property type="entry name" value="Glucosamine6P_isomerase_CS"/>
</dbReference>
<dbReference type="Gene3D" id="3.40.50.1360">
    <property type="match status" value="1"/>
</dbReference>
<dbReference type="RefSeq" id="WP_044904478.1">
    <property type="nucleotide sequence ID" value="NZ_JQIF01000022.1"/>
</dbReference>
<evidence type="ECO:0000313" key="3">
    <source>
        <dbReference type="Proteomes" id="UP000030008"/>
    </source>
</evidence>
<dbReference type="InterPro" id="IPR006148">
    <property type="entry name" value="Glc/Gal-6P_isomerase"/>
</dbReference>
<dbReference type="GO" id="GO:0005975">
    <property type="term" value="P:carbohydrate metabolic process"/>
    <property type="evidence" value="ECO:0007669"/>
    <property type="project" value="InterPro"/>
</dbReference>
<evidence type="ECO:0000259" key="1">
    <source>
        <dbReference type="Pfam" id="PF01182"/>
    </source>
</evidence>
<keyword evidence="2" id="KW-0413">Isomerase</keyword>
<dbReference type="EMBL" id="JQIF01000022">
    <property type="protein sequence ID" value="KGJ54153.1"/>
    <property type="molecule type" value="Genomic_DNA"/>
</dbReference>
<dbReference type="GO" id="GO:0016853">
    <property type="term" value="F:isomerase activity"/>
    <property type="evidence" value="ECO:0007669"/>
    <property type="project" value="UniProtKB-KW"/>
</dbReference>